<name>I2H4U8_HENB6</name>
<dbReference type="Proteomes" id="UP000002866">
    <property type="component" value="Chromosome 5"/>
</dbReference>
<dbReference type="HOGENOM" id="CLU_772022_0_0_1"/>
<organism evidence="2 3">
    <name type="scientific">Henningerozyma blattae (strain ATCC 34711 / CBS 6284 / DSM 70876 / NBRC 10599 / NRRL Y-10934 / UCD 77-7)</name>
    <name type="common">Yeast</name>
    <name type="synonym">Tetrapisispora blattae</name>
    <dbReference type="NCBI Taxonomy" id="1071380"/>
    <lineage>
        <taxon>Eukaryota</taxon>
        <taxon>Fungi</taxon>
        <taxon>Dikarya</taxon>
        <taxon>Ascomycota</taxon>
        <taxon>Saccharomycotina</taxon>
        <taxon>Saccharomycetes</taxon>
        <taxon>Saccharomycetales</taxon>
        <taxon>Saccharomycetaceae</taxon>
        <taxon>Henningerozyma</taxon>
    </lineage>
</organism>
<gene>
    <name evidence="2" type="primary">TBLA0E03450</name>
    <name evidence="2" type="ORF">TBLA_0E03450</name>
</gene>
<evidence type="ECO:0000313" key="3">
    <source>
        <dbReference type="Proteomes" id="UP000002866"/>
    </source>
</evidence>
<keyword evidence="1" id="KW-0812">Transmembrane</keyword>
<dbReference type="KEGG" id="tbl:TBLA_0E03450"/>
<dbReference type="RefSeq" id="XP_004180919.1">
    <property type="nucleotide sequence ID" value="XM_004180871.1"/>
</dbReference>
<dbReference type="GeneID" id="14496473"/>
<dbReference type="EMBL" id="HE806320">
    <property type="protein sequence ID" value="CCH61400.1"/>
    <property type="molecule type" value="Genomic_DNA"/>
</dbReference>
<feature type="transmembrane region" description="Helical" evidence="1">
    <location>
        <begin position="322"/>
        <end position="345"/>
    </location>
</feature>
<dbReference type="InParanoid" id="I2H4U8"/>
<feature type="transmembrane region" description="Helical" evidence="1">
    <location>
        <begin position="289"/>
        <end position="310"/>
    </location>
</feature>
<keyword evidence="3" id="KW-1185">Reference proteome</keyword>
<keyword evidence="1" id="KW-0472">Membrane</keyword>
<evidence type="ECO:0000313" key="2">
    <source>
        <dbReference type="EMBL" id="CCH61400.1"/>
    </source>
</evidence>
<proteinExistence type="predicted"/>
<reference evidence="2 3" key="1">
    <citation type="journal article" date="2011" name="Proc. Natl. Acad. Sci. U.S.A.">
        <title>Evolutionary erosion of yeast sex chromosomes by mating-type switching accidents.</title>
        <authorList>
            <person name="Gordon J.L."/>
            <person name="Armisen D."/>
            <person name="Proux-Wera E."/>
            <person name="Oheigeartaigh S.S."/>
            <person name="Byrne K.P."/>
            <person name="Wolfe K.H."/>
        </authorList>
    </citation>
    <scope>NUCLEOTIDE SEQUENCE [LARGE SCALE GENOMIC DNA]</scope>
    <source>
        <strain evidence="3">ATCC 34711 / CBS 6284 / DSM 70876 / NBRC 10599 / NRRL Y-10934 / UCD 77-7</strain>
    </source>
</reference>
<evidence type="ECO:0000256" key="1">
    <source>
        <dbReference type="SAM" id="Phobius"/>
    </source>
</evidence>
<accession>I2H4U8</accession>
<feature type="transmembrane region" description="Helical" evidence="1">
    <location>
        <begin position="194"/>
        <end position="220"/>
    </location>
</feature>
<dbReference type="AlphaFoldDB" id="I2H4U8"/>
<protein>
    <submittedName>
        <fullName evidence="2">Uncharacterized protein</fullName>
    </submittedName>
</protein>
<sequence>MSSNTQIDDSFVIIDIDEQQRVIDSINTYNLRESDIVNDNQSLNVALSNGLQSNSTLADVLITESELDCKKTIQKIKENTPKYYPVVRQSTDKQQRITKNDVKRNICDNKTEIDQNENKCNNDFYNKIIPADSNLTLNKIDTNPNAINYDDNIYDDNDFELRQKLKLLEENIDKSVFTTTNNEMIKIKKSVEQFQFVCCVFFEMFLFFTINFSICFSMIYNSNTDVVYSNKFIMSVFSFSLFVDLVNLSCLHHYTNEEIFLNPPISCYRYINSAKLKISEIEYEELDTYGPIAIIVIKILVGLCLMISDNRIIDIKTSSNELYLFALGLLSAFTIYLLDLLFLVYSGFRVIMEQSKHNF</sequence>
<keyword evidence="1" id="KW-1133">Transmembrane helix</keyword>